<gene>
    <name evidence="1" type="ORF">MEDL_65219</name>
</gene>
<comment type="caution">
    <text evidence="1">The sequence shown here is derived from an EMBL/GenBank/DDBJ whole genome shotgun (WGS) entry which is preliminary data.</text>
</comment>
<name>A0A8S3VJH6_MYTED</name>
<accession>A0A8S3VJH6</accession>
<reference evidence="1" key="1">
    <citation type="submission" date="2021-03" db="EMBL/GenBank/DDBJ databases">
        <authorList>
            <person name="Bekaert M."/>
        </authorList>
    </citation>
    <scope>NUCLEOTIDE SEQUENCE</scope>
</reference>
<dbReference type="Proteomes" id="UP000683360">
    <property type="component" value="Unassembled WGS sequence"/>
</dbReference>
<keyword evidence="2" id="KW-1185">Reference proteome</keyword>
<evidence type="ECO:0000313" key="1">
    <source>
        <dbReference type="EMBL" id="CAG2253704.1"/>
    </source>
</evidence>
<organism evidence="1 2">
    <name type="scientific">Mytilus edulis</name>
    <name type="common">Blue mussel</name>
    <dbReference type="NCBI Taxonomy" id="6550"/>
    <lineage>
        <taxon>Eukaryota</taxon>
        <taxon>Metazoa</taxon>
        <taxon>Spiralia</taxon>
        <taxon>Lophotrochozoa</taxon>
        <taxon>Mollusca</taxon>
        <taxon>Bivalvia</taxon>
        <taxon>Autobranchia</taxon>
        <taxon>Pteriomorphia</taxon>
        <taxon>Mytilida</taxon>
        <taxon>Mytiloidea</taxon>
        <taxon>Mytilidae</taxon>
        <taxon>Mytilinae</taxon>
        <taxon>Mytilus</taxon>
    </lineage>
</organism>
<evidence type="ECO:0000313" key="2">
    <source>
        <dbReference type="Proteomes" id="UP000683360"/>
    </source>
</evidence>
<protein>
    <recommendedName>
        <fullName evidence="3">DZIP3-like HEPN domain-containing protein</fullName>
    </recommendedName>
</protein>
<sequence>MEKEKANCFRFIYLMVEVVPEILRFRLKQSYRNSNPKTLPSFLKETNVLHTLFHLFYDSSSYCCWNGCRIQRERPKGFSKEQWNILYDADSTKFCKKNPKYPNKICICCVAPKNIDEKVLDLSLLCLLLNNCSNLMPNEKEAVQNIRELKNDHVSHKSSCRLSESDFLSLWQKAEIYINHLDSTKIYLHQRENLLKGPIDESLMQQYFVQCLDTMSEIKIVHASIDKGNEDIKDIKETVAKINSYLINMQRQEPRNAVDKRKREELTKCSDVSNDFEHTLYDVQINVSSLDFVSCNDQANNILNRKAACDFEEPSSRDFNVCYRCCRDWKSPTVLWTS</sequence>
<evidence type="ECO:0008006" key="3">
    <source>
        <dbReference type="Google" id="ProtNLM"/>
    </source>
</evidence>
<dbReference type="AlphaFoldDB" id="A0A8S3VJH6"/>
<dbReference type="EMBL" id="CAJPWZ010003160">
    <property type="protein sequence ID" value="CAG2253704.1"/>
    <property type="molecule type" value="Genomic_DNA"/>
</dbReference>
<proteinExistence type="predicted"/>